<protein>
    <submittedName>
        <fullName evidence="1">Putative secreted peptide</fullName>
    </submittedName>
</protein>
<organism evidence="1">
    <name type="scientific">Anopheles braziliensis</name>
    <dbReference type="NCBI Taxonomy" id="58242"/>
    <lineage>
        <taxon>Eukaryota</taxon>
        <taxon>Metazoa</taxon>
        <taxon>Ecdysozoa</taxon>
        <taxon>Arthropoda</taxon>
        <taxon>Hexapoda</taxon>
        <taxon>Insecta</taxon>
        <taxon>Pterygota</taxon>
        <taxon>Neoptera</taxon>
        <taxon>Endopterygota</taxon>
        <taxon>Diptera</taxon>
        <taxon>Nematocera</taxon>
        <taxon>Culicoidea</taxon>
        <taxon>Culicidae</taxon>
        <taxon>Anophelinae</taxon>
        <taxon>Anopheles</taxon>
    </lineage>
</organism>
<proteinExistence type="predicted"/>
<reference evidence="1" key="1">
    <citation type="submission" date="2018-01" db="EMBL/GenBank/DDBJ databases">
        <title>An insight into the sialome of Amazonian anophelines.</title>
        <authorList>
            <person name="Ribeiro J.M."/>
            <person name="Scarpassa V."/>
            <person name="Calvo E."/>
        </authorList>
    </citation>
    <scope>NUCLEOTIDE SEQUENCE</scope>
    <source>
        <tissue evidence="1">Salivary glands</tissue>
    </source>
</reference>
<evidence type="ECO:0000313" key="1">
    <source>
        <dbReference type="EMBL" id="MBW33055.1"/>
    </source>
</evidence>
<dbReference type="EMBL" id="GGFM01012304">
    <property type="protein sequence ID" value="MBW33055.1"/>
    <property type="molecule type" value="Transcribed_RNA"/>
</dbReference>
<sequence length="78" mass="8798">MSSLILSRSLCVALADNLRNYKSPGKSSEKCFTNCFRSTVVICHRIAIAGHCTLAAHSCTQGRERKNYEKMDDHTRHQ</sequence>
<dbReference type="AlphaFoldDB" id="A0A2M3ZX36"/>
<name>A0A2M3ZX36_9DIPT</name>
<accession>A0A2M3ZX36</accession>